<dbReference type="PANTHER" id="PTHR11061">
    <property type="entry name" value="RNA M5U METHYLTRANSFERASE"/>
    <property type="match status" value="1"/>
</dbReference>
<feature type="domain" description="TRAM" evidence="7">
    <location>
        <begin position="123"/>
        <end position="194"/>
    </location>
</feature>
<dbReference type="PROSITE" id="PS01230">
    <property type="entry name" value="TRMA_1"/>
    <property type="match status" value="1"/>
</dbReference>
<dbReference type="SUPFAM" id="SSF53335">
    <property type="entry name" value="S-adenosyl-L-methionine-dependent methyltransferases"/>
    <property type="match status" value="1"/>
</dbReference>
<feature type="binding site" evidence="4">
    <location>
        <position position="454"/>
    </location>
    <ligand>
        <name>S-adenosyl-L-methionine</name>
        <dbReference type="ChEBI" id="CHEBI:59789"/>
    </ligand>
</feature>
<reference evidence="8" key="1">
    <citation type="submission" date="2023-08" db="EMBL/GenBank/DDBJ databases">
        <authorList>
            <person name="Audoor S."/>
            <person name="Bilcke G."/>
        </authorList>
    </citation>
    <scope>NUCLEOTIDE SEQUENCE</scope>
</reference>
<dbReference type="EMBL" id="CAKOGP040000779">
    <property type="protein sequence ID" value="CAJ1938868.1"/>
    <property type="molecule type" value="Genomic_DNA"/>
</dbReference>
<dbReference type="InterPro" id="IPR010280">
    <property type="entry name" value="U5_MeTrfase_fam"/>
</dbReference>
<dbReference type="InterPro" id="IPR030391">
    <property type="entry name" value="MeTrfase_TrmA_CS"/>
</dbReference>
<feature type="region of interest" description="Disordered" evidence="6">
    <location>
        <begin position="491"/>
        <end position="513"/>
    </location>
</feature>
<feature type="binding site" evidence="4">
    <location>
        <position position="433"/>
    </location>
    <ligand>
        <name>S-adenosyl-L-methionine</name>
        <dbReference type="ChEBI" id="CHEBI:59789"/>
    </ligand>
</feature>
<keyword evidence="9" id="KW-1185">Reference proteome</keyword>
<dbReference type="InterPro" id="IPR030390">
    <property type="entry name" value="MeTrfase_TrmA_AS"/>
</dbReference>
<proteinExistence type="inferred from homology"/>
<accession>A0AAD2CLY8</accession>
<comment type="caution">
    <text evidence="8">The sequence shown here is derived from an EMBL/GenBank/DDBJ whole genome shotgun (WGS) entry which is preliminary data.</text>
</comment>
<comment type="similarity">
    <text evidence="4">Belongs to the class I-like SAM-binding methyltransferase superfamily. RNA M5U methyltransferase family.</text>
</comment>
<dbReference type="GO" id="GO:0032259">
    <property type="term" value="P:methylation"/>
    <property type="evidence" value="ECO:0007669"/>
    <property type="project" value="UniProtKB-KW"/>
</dbReference>
<feature type="active site" description="Nucleophile" evidence="4">
    <location>
        <position position="563"/>
    </location>
</feature>
<evidence type="ECO:0000256" key="2">
    <source>
        <dbReference type="ARBA" id="ARBA00022679"/>
    </source>
</evidence>
<evidence type="ECO:0000256" key="5">
    <source>
        <dbReference type="PROSITE-ProRule" id="PRU10015"/>
    </source>
</evidence>
<evidence type="ECO:0000259" key="7">
    <source>
        <dbReference type="PROSITE" id="PS50926"/>
    </source>
</evidence>
<dbReference type="Pfam" id="PF05958">
    <property type="entry name" value="tRNA_U5-meth_tr"/>
    <property type="match status" value="2"/>
</dbReference>
<dbReference type="PROSITE" id="PS50926">
    <property type="entry name" value="TRAM"/>
    <property type="match status" value="1"/>
</dbReference>
<dbReference type="Gene3D" id="2.40.50.140">
    <property type="entry name" value="Nucleic acid-binding proteins"/>
    <property type="match status" value="1"/>
</dbReference>
<keyword evidence="2 4" id="KW-0808">Transferase</keyword>
<sequence length="613" mass="67432">MTVSIMTRATAAFQRSFMAPVARKAGVLQGPPYSTTISYISPSTSSTTSNRITGAARLGFQQRNTPTIAVYSSLASPDENTVSTTTTTTADDNGAEKTPAPPRRFIPKPFEYHQVITIRIDSLTNMGWGIGRVAIEDDESEEEIVTEVGGGDGSETDAPSRMWVVMVPHVVVGELVSVRIFRNQKNYSEADLIEVLEPSAHRVEPKCPLAGTCGGCQYQHMSLEAQREWKTKHVEEVLSQQQIQGYESADYGKTWEVLPTVGTDDVYGYRSKITPHYQAPREIGLDEYQLEEIGFQRSSNRNLVDVPECPIATPAINAKYKEVREHLHKQAKIGELNKPTKQKKRKRGGRGGATGATLLFRHADDDENGNPVVVTDHKEYMTTTIKDLKFRYLAGNFFQVNNFVIPLMVDAVVKAATQPTKKGTPPSYLLDCYCGSGLFALSAASSFDACVGIELNEKAIEEAYVNAEMNSISNCHFVAASAEAIFTSPPKIELSSDEPPSSGDNNGDIDAGNTTTAKREIAVNEFPRDQTVVVVDPPRKGCSEEFLKQLYDYNPERIVYMSCGPATQARDAKGIVEIGGYEIVSVQPFDLFPQTKHVESLVVFEKKPVAIEF</sequence>
<dbReference type="GO" id="GO:0008033">
    <property type="term" value="P:tRNA processing"/>
    <property type="evidence" value="ECO:0007669"/>
    <property type="project" value="InterPro"/>
</dbReference>
<dbReference type="CDD" id="cd02440">
    <property type="entry name" value="AdoMet_MTases"/>
    <property type="match status" value="1"/>
</dbReference>
<feature type="binding site" evidence="4">
    <location>
        <position position="399"/>
    </location>
    <ligand>
        <name>S-adenosyl-L-methionine</name>
        <dbReference type="ChEBI" id="CHEBI:59789"/>
    </ligand>
</feature>
<dbReference type="Gene3D" id="2.40.50.1070">
    <property type="match status" value="1"/>
</dbReference>
<dbReference type="InterPro" id="IPR002792">
    <property type="entry name" value="TRAM_dom"/>
</dbReference>
<organism evidence="8 9">
    <name type="scientific">Cylindrotheca closterium</name>
    <dbReference type="NCBI Taxonomy" id="2856"/>
    <lineage>
        <taxon>Eukaryota</taxon>
        <taxon>Sar</taxon>
        <taxon>Stramenopiles</taxon>
        <taxon>Ochrophyta</taxon>
        <taxon>Bacillariophyta</taxon>
        <taxon>Bacillariophyceae</taxon>
        <taxon>Bacillariophycidae</taxon>
        <taxon>Bacillariales</taxon>
        <taxon>Bacillariaceae</taxon>
        <taxon>Cylindrotheca</taxon>
    </lineage>
</organism>
<evidence type="ECO:0000256" key="6">
    <source>
        <dbReference type="SAM" id="MobiDB-lite"/>
    </source>
</evidence>
<dbReference type="Gene3D" id="3.40.50.150">
    <property type="entry name" value="Vaccinia Virus protein VP39"/>
    <property type="match status" value="2"/>
</dbReference>
<dbReference type="InterPro" id="IPR025795">
    <property type="entry name" value="tRNA_(uracil-5-)_MeTrfase"/>
</dbReference>
<dbReference type="PROSITE" id="PS51687">
    <property type="entry name" value="SAM_MT_RNA_M5U"/>
    <property type="match status" value="1"/>
</dbReference>
<evidence type="ECO:0000256" key="1">
    <source>
        <dbReference type="ARBA" id="ARBA00022603"/>
    </source>
</evidence>
<evidence type="ECO:0000256" key="4">
    <source>
        <dbReference type="PROSITE-ProRule" id="PRU01024"/>
    </source>
</evidence>
<keyword evidence="1 4" id="KW-0489">Methyltransferase</keyword>
<dbReference type="InterPro" id="IPR012340">
    <property type="entry name" value="NA-bd_OB-fold"/>
</dbReference>
<dbReference type="GO" id="GO:0030697">
    <property type="term" value="F:tRNA (uracil(54)-C5)-methyltransferase activity, S-adenosyl methionine-dependent"/>
    <property type="evidence" value="ECO:0007669"/>
    <property type="project" value="InterPro"/>
</dbReference>
<evidence type="ECO:0000256" key="3">
    <source>
        <dbReference type="ARBA" id="ARBA00022691"/>
    </source>
</evidence>
<evidence type="ECO:0000313" key="8">
    <source>
        <dbReference type="EMBL" id="CAJ1938868.1"/>
    </source>
</evidence>
<dbReference type="PROSITE" id="PS01231">
    <property type="entry name" value="TRMA_2"/>
    <property type="match status" value="1"/>
</dbReference>
<protein>
    <recommendedName>
        <fullName evidence="7">TRAM domain-containing protein</fullName>
    </recommendedName>
</protein>
<name>A0AAD2CLY8_9STRA</name>
<feature type="binding site" evidence="4">
    <location>
        <position position="536"/>
    </location>
    <ligand>
        <name>S-adenosyl-L-methionine</name>
        <dbReference type="ChEBI" id="CHEBI:59789"/>
    </ligand>
</feature>
<dbReference type="Proteomes" id="UP001295423">
    <property type="component" value="Unassembled WGS sequence"/>
</dbReference>
<feature type="active site" evidence="5">
    <location>
        <position position="563"/>
    </location>
</feature>
<dbReference type="PANTHER" id="PTHR11061:SF30">
    <property type="entry name" value="TRNA (URACIL(54)-C(5))-METHYLTRANSFERASE"/>
    <property type="match status" value="1"/>
</dbReference>
<dbReference type="AlphaFoldDB" id="A0AAD2CLY8"/>
<gene>
    <name evidence="8" type="ORF">CYCCA115_LOCUS6308</name>
</gene>
<dbReference type="InterPro" id="IPR029063">
    <property type="entry name" value="SAM-dependent_MTases_sf"/>
</dbReference>
<dbReference type="PROSITE" id="PS51622">
    <property type="entry name" value="SAM_MT_RNA_M5U_2"/>
    <property type="match status" value="1"/>
</dbReference>
<dbReference type="GO" id="GO:0009451">
    <property type="term" value="P:RNA modification"/>
    <property type="evidence" value="ECO:0007669"/>
    <property type="project" value="UniProtKB-ARBA"/>
</dbReference>
<dbReference type="SUPFAM" id="SSF50249">
    <property type="entry name" value="Nucleic acid-binding proteins"/>
    <property type="match status" value="1"/>
</dbReference>
<feature type="region of interest" description="Disordered" evidence="6">
    <location>
        <begin position="75"/>
        <end position="104"/>
    </location>
</feature>
<evidence type="ECO:0000313" key="9">
    <source>
        <dbReference type="Proteomes" id="UP001295423"/>
    </source>
</evidence>
<keyword evidence="3 4" id="KW-0949">S-adenosyl-L-methionine</keyword>